<dbReference type="AlphaFoldDB" id="A0A061IS95"/>
<protein>
    <recommendedName>
        <fullName evidence="5">Transmembrane protein</fullName>
    </recommendedName>
</protein>
<evidence type="ECO:0000313" key="3">
    <source>
        <dbReference type="EMBL" id="ESL05633.1"/>
    </source>
</evidence>
<accession>A0A061IS95</accession>
<keyword evidence="2" id="KW-0812">Transmembrane</keyword>
<feature type="region of interest" description="Disordered" evidence="1">
    <location>
        <begin position="210"/>
        <end position="235"/>
    </location>
</feature>
<organism evidence="3 4">
    <name type="scientific">Trypanosoma rangeli SC58</name>
    <dbReference type="NCBI Taxonomy" id="429131"/>
    <lineage>
        <taxon>Eukaryota</taxon>
        <taxon>Discoba</taxon>
        <taxon>Euglenozoa</taxon>
        <taxon>Kinetoplastea</taxon>
        <taxon>Metakinetoplastina</taxon>
        <taxon>Trypanosomatida</taxon>
        <taxon>Trypanosomatidae</taxon>
        <taxon>Trypanosoma</taxon>
        <taxon>Herpetosoma</taxon>
    </lineage>
</organism>
<comment type="caution">
    <text evidence="3">The sequence shown here is derived from an EMBL/GenBank/DDBJ whole genome shotgun (WGS) entry which is preliminary data.</text>
</comment>
<name>A0A061IS95_TRYRA</name>
<reference evidence="3 4" key="1">
    <citation type="submission" date="2013-07" db="EMBL/GenBank/DDBJ databases">
        <authorList>
            <person name="Stoco P.H."/>
            <person name="Wagner G."/>
            <person name="Gerber A."/>
            <person name="Zaha A."/>
            <person name="Thompson C."/>
            <person name="Bartholomeu D.C."/>
            <person name="Luckemeyer D.D."/>
            <person name="Bahia D."/>
            <person name="Loreto E."/>
            <person name="Prestes E.B."/>
            <person name="Lima F.M."/>
            <person name="Rodrigues-Luiz G."/>
            <person name="Vallejo G.A."/>
            <person name="Filho J.F."/>
            <person name="Monteiro K.M."/>
            <person name="Tyler K.M."/>
            <person name="de Almeida L.G."/>
            <person name="Ortiz M.F."/>
            <person name="Siervo M.A."/>
            <person name="de Moraes M.H."/>
            <person name="Cunha O.L."/>
            <person name="Mendonca-Neto R."/>
            <person name="Silva R."/>
            <person name="Teixeira S.M."/>
            <person name="Murta S.M."/>
            <person name="Sincero T.C."/>
            <person name="Mendes T.A."/>
            <person name="Urmenyi T.P."/>
            <person name="Silva V.G."/>
            <person name="da Rocha W.D."/>
            <person name="Andersson B."/>
            <person name="Romanha A.J."/>
            <person name="Steindel M."/>
            <person name="de Vasconcelos A.T."/>
            <person name="Grisard E.C."/>
        </authorList>
    </citation>
    <scope>NUCLEOTIDE SEQUENCE [LARGE SCALE GENOMIC DNA]</scope>
    <source>
        <strain evidence="3 4">SC58</strain>
    </source>
</reference>
<dbReference type="VEuPathDB" id="TriTrypDB:TRSC58_06710"/>
<feature type="transmembrane region" description="Helical" evidence="2">
    <location>
        <begin position="170"/>
        <end position="190"/>
    </location>
</feature>
<proteinExistence type="predicted"/>
<evidence type="ECO:0000256" key="1">
    <source>
        <dbReference type="SAM" id="MobiDB-lite"/>
    </source>
</evidence>
<sequence>MWEAKIYSATLWQVPFLLLFCAFICISGAGLRQFIFFFLGGGGFWSKTTTCVPTCMPAAGGFLLLSLTLGFSHTLIFACVRLVSLCAGLIGGRREGARGKMFRSASTVPLFQAKYVSKRQPRRATYSALGRAKLGKDSFDLAEALRRDRQRVERNRTLPWRARLKELKSFPWKFFVAFMLLWSWMGTYVVPYLKGMRPQELPALREGRGIPKELQQRATPTPAFRHKLKDANGQK</sequence>
<keyword evidence="4" id="KW-1185">Reference proteome</keyword>
<evidence type="ECO:0008006" key="5">
    <source>
        <dbReference type="Google" id="ProtNLM"/>
    </source>
</evidence>
<evidence type="ECO:0000313" key="4">
    <source>
        <dbReference type="Proteomes" id="UP000031737"/>
    </source>
</evidence>
<feature type="transmembrane region" description="Helical" evidence="2">
    <location>
        <begin position="12"/>
        <end position="39"/>
    </location>
</feature>
<keyword evidence="2" id="KW-0472">Membrane</keyword>
<dbReference type="OrthoDB" id="277508at2759"/>
<feature type="transmembrane region" description="Helical" evidence="2">
    <location>
        <begin position="75"/>
        <end position="92"/>
    </location>
</feature>
<keyword evidence="2" id="KW-1133">Transmembrane helix</keyword>
<evidence type="ECO:0000256" key="2">
    <source>
        <dbReference type="SAM" id="Phobius"/>
    </source>
</evidence>
<gene>
    <name evidence="3" type="ORF">TRSC58_06710</name>
</gene>
<dbReference type="Proteomes" id="UP000031737">
    <property type="component" value="Unassembled WGS sequence"/>
</dbReference>
<dbReference type="EMBL" id="AUPL01006710">
    <property type="protein sequence ID" value="ESL05633.1"/>
    <property type="molecule type" value="Genomic_DNA"/>
</dbReference>